<dbReference type="Pfam" id="PF02452">
    <property type="entry name" value="PemK_toxin"/>
    <property type="match status" value="1"/>
</dbReference>
<reference evidence="2 3" key="1">
    <citation type="submission" date="2016-10" db="EMBL/GenBank/DDBJ databases">
        <authorList>
            <person name="de Groot N.N."/>
        </authorList>
    </citation>
    <scope>NUCLEOTIDE SEQUENCE [LARGE SCALE GENOMIC DNA]</scope>
    <source>
        <strain>J11</strain>
        <strain evidence="3">PG 39</strain>
    </source>
</reference>
<dbReference type="AlphaFoldDB" id="A0A1I2QRJ6"/>
<dbReference type="EMBL" id="FOPJ01000002">
    <property type="protein sequence ID" value="SFG28266.1"/>
    <property type="molecule type" value="Genomic_DNA"/>
</dbReference>
<dbReference type="STRING" id="185761.SAMN05660282_00478"/>
<protein>
    <submittedName>
        <fullName evidence="2">PemK-like, MazF-like toxin of type II toxin-antitoxin system</fullName>
    </submittedName>
</protein>
<proteinExistence type="predicted"/>
<evidence type="ECO:0000313" key="2">
    <source>
        <dbReference type="EMBL" id="SFG28266.1"/>
    </source>
</evidence>
<dbReference type="Proteomes" id="UP000199065">
    <property type="component" value="Unassembled WGS sequence"/>
</dbReference>
<feature type="compositionally biased region" description="Low complexity" evidence="1">
    <location>
        <begin position="12"/>
        <end position="24"/>
    </location>
</feature>
<evidence type="ECO:0000256" key="1">
    <source>
        <dbReference type="SAM" id="MobiDB-lite"/>
    </source>
</evidence>
<evidence type="ECO:0000313" key="3">
    <source>
        <dbReference type="Proteomes" id="UP000199065"/>
    </source>
</evidence>
<keyword evidence="3" id="KW-1185">Reference proteome</keyword>
<dbReference type="GO" id="GO:0003677">
    <property type="term" value="F:DNA binding"/>
    <property type="evidence" value="ECO:0007669"/>
    <property type="project" value="InterPro"/>
</dbReference>
<name>A0A1I2QRJ6_9CORY</name>
<dbReference type="InterPro" id="IPR003477">
    <property type="entry name" value="PemK-like"/>
</dbReference>
<gene>
    <name evidence="2" type="ORF">SAMN05660282_00478</name>
</gene>
<feature type="region of interest" description="Disordered" evidence="1">
    <location>
        <begin position="1"/>
        <end position="33"/>
    </location>
</feature>
<sequence>MGVQGTNVKAMGTSSTSGSQQASGNEGSRPRRARSRFNRLINRLAPGVIENPLETGLSRLNDRLGLGLSDSEGTGPSMPRAATALHVENTKDAARSIFYAPDMDGQAEPGEVVWIWTPSDDPNSPLRERAILVVGRTRHTILGLLISPNPEHDGEDSWLDIGAGEWDSSGRQCWIRLDKVLEVSELGIRRQGAVLPRRRFERVANKLRQSYSWM</sequence>
<organism evidence="2 3">
    <name type="scientific">Corynebacterium spheniscorum</name>
    <dbReference type="NCBI Taxonomy" id="185761"/>
    <lineage>
        <taxon>Bacteria</taxon>
        <taxon>Bacillati</taxon>
        <taxon>Actinomycetota</taxon>
        <taxon>Actinomycetes</taxon>
        <taxon>Mycobacteriales</taxon>
        <taxon>Corynebacteriaceae</taxon>
        <taxon>Corynebacterium</taxon>
    </lineage>
</organism>
<dbReference type="SUPFAM" id="SSF50118">
    <property type="entry name" value="Cell growth inhibitor/plasmid maintenance toxic component"/>
    <property type="match status" value="1"/>
</dbReference>
<accession>A0A1I2QRJ6</accession>